<reference evidence="15 16" key="1">
    <citation type="journal article" date="2024" name="Nat. Commun.">
        <title>Phylogenomics reveals the evolutionary origins of lichenization in chlorophyte algae.</title>
        <authorList>
            <person name="Puginier C."/>
            <person name="Libourel C."/>
            <person name="Otte J."/>
            <person name="Skaloud P."/>
            <person name="Haon M."/>
            <person name="Grisel S."/>
            <person name="Petersen M."/>
            <person name="Berrin J.G."/>
            <person name="Delaux P.M."/>
            <person name="Dal Grande F."/>
            <person name="Keller J."/>
        </authorList>
    </citation>
    <scope>NUCLEOTIDE SEQUENCE [LARGE SCALE GENOMIC DNA]</scope>
    <source>
        <strain evidence="15 16">SAG 2036</strain>
    </source>
</reference>
<dbReference type="InterPro" id="IPR044288">
    <property type="entry name" value="ZNF598/HEL2"/>
</dbReference>
<dbReference type="GO" id="GO:0008270">
    <property type="term" value="F:zinc ion binding"/>
    <property type="evidence" value="ECO:0007669"/>
    <property type="project" value="UniProtKB-KW"/>
</dbReference>
<evidence type="ECO:0000256" key="3">
    <source>
        <dbReference type="ARBA" id="ARBA00004906"/>
    </source>
</evidence>
<evidence type="ECO:0000313" key="16">
    <source>
        <dbReference type="Proteomes" id="UP001465755"/>
    </source>
</evidence>
<dbReference type="InterPro" id="IPR013087">
    <property type="entry name" value="Znf_C2H2_type"/>
</dbReference>
<gene>
    <name evidence="15" type="ORF">WJX73_004339</name>
</gene>
<feature type="region of interest" description="Disordered" evidence="13">
    <location>
        <begin position="692"/>
        <end position="731"/>
    </location>
</feature>
<evidence type="ECO:0000256" key="2">
    <source>
        <dbReference type="ARBA" id="ARBA00004496"/>
    </source>
</evidence>
<feature type="compositionally biased region" description="Low complexity" evidence="13">
    <location>
        <begin position="386"/>
        <end position="402"/>
    </location>
</feature>
<evidence type="ECO:0000256" key="6">
    <source>
        <dbReference type="ARBA" id="ARBA00022553"/>
    </source>
</evidence>
<dbReference type="Pfam" id="PF13920">
    <property type="entry name" value="zf-C3HC4_3"/>
    <property type="match status" value="1"/>
</dbReference>
<keyword evidence="10" id="KW-0862">Zinc</keyword>
<comment type="subcellular location">
    <subcellularLocation>
        <location evidence="2">Cytoplasm</location>
    </subcellularLocation>
</comment>
<keyword evidence="7" id="KW-0808">Transferase</keyword>
<dbReference type="AlphaFoldDB" id="A0AAW1Q2J5"/>
<evidence type="ECO:0000256" key="13">
    <source>
        <dbReference type="SAM" id="MobiDB-lite"/>
    </source>
</evidence>
<keyword evidence="5" id="KW-0963">Cytoplasm</keyword>
<evidence type="ECO:0000256" key="5">
    <source>
        <dbReference type="ARBA" id="ARBA00022490"/>
    </source>
</evidence>
<comment type="catalytic activity">
    <reaction evidence="1">
        <text>S-ubiquitinyl-[E2 ubiquitin-conjugating enzyme]-L-cysteine + [acceptor protein]-L-lysine = [E2 ubiquitin-conjugating enzyme]-L-cysteine + N(6)-ubiquitinyl-[acceptor protein]-L-lysine.</text>
        <dbReference type="EC" id="2.3.2.27"/>
    </reaction>
</comment>
<organism evidence="15 16">
    <name type="scientific">Symbiochloris irregularis</name>
    <dbReference type="NCBI Taxonomy" id="706552"/>
    <lineage>
        <taxon>Eukaryota</taxon>
        <taxon>Viridiplantae</taxon>
        <taxon>Chlorophyta</taxon>
        <taxon>core chlorophytes</taxon>
        <taxon>Trebouxiophyceae</taxon>
        <taxon>Trebouxiales</taxon>
        <taxon>Trebouxiaceae</taxon>
        <taxon>Symbiochloris</taxon>
    </lineage>
</organism>
<dbReference type="InterPro" id="IPR001841">
    <property type="entry name" value="Znf_RING"/>
</dbReference>
<feature type="region of interest" description="Disordered" evidence="13">
    <location>
        <begin position="650"/>
        <end position="676"/>
    </location>
</feature>
<feature type="compositionally biased region" description="Polar residues" evidence="13">
    <location>
        <begin position="651"/>
        <end position="660"/>
    </location>
</feature>
<evidence type="ECO:0000256" key="7">
    <source>
        <dbReference type="ARBA" id="ARBA00022679"/>
    </source>
</evidence>
<dbReference type="PANTHER" id="PTHR22938">
    <property type="entry name" value="ZINC FINGER PROTEIN 598"/>
    <property type="match status" value="1"/>
</dbReference>
<dbReference type="GO" id="GO:0061630">
    <property type="term" value="F:ubiquitin protein ligase activity"/>
    <property type="evidence" value="ECO:0007669"/>
    <property type="project" value="UniProtKB-EC"/>
</dbReference>
<feature type="region of interest" description="Disordered" evidence="13">
    <location>
        <begin position="297"/>
        <end position="343"/>
    </location>
</feature>
<evidence type="ECO:0000256" key="12">
    <source>
        <dbReference type="PROSITE-ProRule" id="PRU00175"/>
    </source>
</evidence>
<dbReference type="InterPro" id="IPR057634">
    <property type="entry name" value="PAH_ZNF598/HEL2"/>
</dbReference>
<dbReference type="Pfam" id="PF23202">
    <property type="entry name" value="PAH_ZNF598"/>
    <property type="match status" value="1"/>
</dbReference>
<accession>A0AAW1Q2J5</accession>
<evidence type="ECO:0000313" key="15">
    <source>
        <dbReference type="EMBL" id="KAK9814996.1"/>
    </source>
</evidence>
<evidence type="ECO:0000256" key="4">
    <source>
        <dbReference type="ARBA" id="ARBA00012483"/>
    </source>
</evidence>
<keyword evidence="9 12" id="KW-0863">Zinc-finger</keyword>
<dbReference type="InterPro" id="IPR041888">
    <property type="entry name" value="RING-HC_ZNF598/HEL2"/>
</dbReference>
<dbReference type="PROSITE" id="PS50089">
    <property type="entry name" value="ZF_RING_2"/>
    <property type="match status" value="1"/>
</dbReference>
<evidence type="ECO:0000256" key="11">
    <source>
        <dbReference type="ARBA" id="ARBA00035113"/>
    </source>
</evidence>
<feature type="region of interest" description="Disordered" evidence="13">
    <location>
        <begin position="374"/>
        <end position="538"/>
    </location>
</feature>
<feature type="compositionally biased region" description="Polar residues" evidence="13">
    <location>
        <begin position="711"/>
        <end position="731"/>
    </location>
</feature>
<dbReference type="Proteomes" id="UP001465755">
    <property type="component" value="Unassembled WGS sequence"/>
</dbReference>
<dbReference type="SMART" id="SM00355">
    <property type="entry name" value="ZnF_C2H2"/>
    <property type="match status" value="3"/>
</dbReference>
<evidence type="ECO:0000256" key="10">
    <source>
        <dbReference type="ARBA" id="ARBA00022833"/>
    </source>
</evidence>
<comment type="pathway">
    <text evidence="3">Protein modification; protein ubiquitination.</text>
</comment>
<dbReference type="EMBL" id="JALJOQ010000001">
    <property type="protein sequence ID" value="KAK9814996.1"/>
    <property type="molecule type" value="Genomic_DNA"/>
</dbReference>
<evidence type="ECO:0000256" key="8">
    <source>
        <dbReference type="ARBA" id="ARBA00022723"/>
    </source>
</evidence>
<dbReference type="GO" id="GO:0005737">
    <property type="term" value="C:cytoplasm"/>
    <property type="evidence" value="ECO:0007669"/>
    <property type="project" value="UniProtKB-SubCell"/>
</dbReference>
<evidence type="ECO:0000256" key="9">
    <source>
        <dbReference type="ARBA" id="ARBA00022771"/>
    </source>
</evidence>
<feature type="compositionally biased region" description="Polar residues" evidence="13">
    <location>
        <begin position="322"/>
        <end position="338"/>
    </location>
</feature>
<comment type="similarity">
    <text evidence="11">Belongs to the ZNF598/HEL2 family.</text>
</comment>
<evidence type="ECO:0000259" key="14">
    <source>
        <dbReference type="PROSITE" id="PS50089"/>
    </source>
</evidence>
<protein>
    <recommendedName>
        <fullName evidence="4">RING-type E3 ubiquitin transferase</fullName>
        <ecNumber evidence="4">2.3.2.27</ecNumber>
    </recommendedName>
</protein>
<dbReference type="GO" id="GO:0016567">
    <property type="term" value="P:protein ubiquitination"/>
    <property type="evidence" value="ECO:0007669"/>
    <property type="project" value="TreeGrafter"/>
</dbReference>
<dbReference type="EC" id="2.3.2.27" evidence="4"/>
<proteinExistence type="inferred from homology"/>
<feature type="compositionally biased region" description="Low complexity" evidence="13">
    <location>
        <begin position="692"/>
        <end position="706"/>
    </location>
</feature>
<comment type="caution">
    <text evidence="15">The sequence shown here is derived from an EMBL/GenBank/DDBJ whole genome shotgun (WGS) entry which is preliminary data.</text>
</comment>
<dbReference type="InterPro" id="IPR056437">
    <property type="entry name" value="Znf-C2H2_ZNF598/HEL2"/>
</dbReference>
<evidence type="ECO:0000256" key="1">
    <source>
        <dbReference type="ARBA" id="ARBA00000900"/>
    </source>
</evidence>
<dbReference type="CDD" id="cd16615">
    <property type="entry name" value="RING-HC_ZNF598"/>
    <property type="match status" value="1"/>
</dbReference>
<name>A0AAW1Q2J5_9CHLO</name>
<feature type="compositionally biased region" description="Polar residues" evidence="13">
    <location>
        <begin position="507"/>
        <end position="523"/>
    </location>
</feature>
<dbReference type="GO" id="GO:0072344">
    <property type="term" value="P:rescue of stalled ribosome"/>
    <property type="evidence" value="ECO:0007669"/>
    <property type="project" value="InterPro"/>
</dbReference>
<keyword evidence="8" id="KW-0479">Metal-binding</keyword>
<keyword evidence="6" id="KW-0597">Phosphoprotein</keyword>
<dbReference type="PROSITE" id="PS00028">
    <property type="entry name" value="ZINC_FINGER_C2H2_1"/>
    <property type="match status" value="1"/>
</dbReference>
<dbReference type="Pfam" id="PF23230">
    <property type="entry name" value="zf-C2H2_13"/>
    <property type="match status" value="1"/>
</dbReference>
<dbReference type="PANTHER" id="PTHR22938:SF0">
    <property type="entry name" value="E3 UBIQUITIN-PROTEIN LIGASE ZNF598"/>
    <property type="match status" value="1"/>
</dbReference>
<keyword evidence="16" id="KW-1185">Reference proteome</keyword>
<feature type="domain" description="RING-type" evidence="14">
    <location>
        <begin position="5"/>
        <end position="46"/>
    </location>
</feature>
<dbReference type="GO" id="GO:0043022">
    <property type="term" value="F:ribosome binding"/>
    <property type="evidence" value="ECO:0007669"/>
    <property type="project" value="TreeGrafter"/>
</dbReference>
<sequence>MEDCCVVCAEPLEWLAYASCGHREACSKCVARLRFVMQDKRCVICQQQSPGVVVTRNLGSFTQILPASEFQNLQVRVESGDLQYLPAAEAFFDDRNHLSTIRELCSYTHPDLATPGQPTPKFKSFQELERVMKGSKAKSFCRICVAGRKVFISEQITYSDADLHKHLRTGDLTGPLAESGFKGHPQCRFCHKRFYGDNEIYNHMQQEHEQCFLCRRERPDKFIYFRDYAELEDHFRQAHFACGHQICLERKFVVFASEQELRNHQGKEHGGTMSRAERRQALTVPINFQYSNVQEEAGPASGQGITIGGPNGLTSRFPRGNATRQQNASVAAATQASIESARNESVRREAAAAAAAARASDQQATRDGQFNLLAESDFPQPGGPGAQAPSAARWAGAVGASATGQLRPEDFPSLPGTSKSAKRRVKEREKERQGTLAQRTAPGEVRVLNRGGAQPAAGPAAAAGGSGTATPVTASDDEPEGMDGPATQEVRPPQPSPPRAARRKLRSGSSAQVQASTPASQPSWLAAQPRPQNATHSSAEAFPALGGGAASAAAASRSNWAAVNRSADDVKAAHKALLDKVRRVLDEQSMAEFKAQSGRFAMGELQAPAYHTFAVGLGLASLIPEIAALLPDAAKRGALLAEHRSVFAAEPSSSRPNGAASSWMPPEAAAAAAEAAERQSCWRAAAEAVSGAAGPSAPVAAPQQAPVKNRWASQPGSLAQQVSSVQDAWSK</sequence>
<feature type="compositionally biased region" description="Low complexity" evidence="13">
    <location>
        <begin position="451"/>
        <end position="474"/>
    </location>
</feature>